<dbReference type="InterPro" id="IPR002509">
    <property type="entry name" value="NODB_dom"/>
</dbReference>
<evidence type="ECO:0000313" key="5">
    <source>
        <dbReference type="EMBL" id="KAJ3178432.1"/>
    </source>
</evidence>
<dbReference type="PANTHER" id="PTHR10587">
    <property type="entry name" value="GLYCOSYL TRANSFERASE-RELATED"/>
    <property type="match status" value="1"/>
</dbReference>
<sequence length="452" mass="46074">MHIRHVSAAFLVLGSTFVAAQAPAAGGAVAPAPAAPVAQVAGPAAADAPVSPLAAAYPNMPTSWPDPDETKGGINLPALLNAPLVLEGLKKVQAVVPAAILALPTSKQLVLGSGDVTYPGGAAAQAANCHQPAGCFRTTATAYYQPDITACPAANTWGLTYDDGPTAAPDSPNSADLRGQLMAMNQQKATFFVAGSPGFYQPAELKNIYDAGHEIAVHTWTHAALTSLTNAQIVAEILYTEAWIVRTLGVKPVMFRPPFGDVDDRVRGIIGALGYKNVMWLLSRDTQDTTDITSDAVVASVKTWFTPQPGFIALEHNITPKTTNTSIQVLKSIQAAGAAFPLKMMPVGVCLGIAPYVGGNATVAPATASSSAAAVPSAASTLAPITSTQVVQVIATQKPASAVATPIVASTRSPATASQPAQVFQSGASATGTKPAAWAAAGALLAGFFYSA</sequence>
<name>A0AAD5TJJ9_9FUNG</name>
<dbReference type="GO" id="GO:0016020">
    <property type="term" value="C:membrane"/>
    <property type="evidence" value="ECO:0007669"/>
    <property type="project" value="TreeGrafter"/>
</dbReference>
<dbReference type="InterPro" id="IPR011330">
    <property type="entry name" value="Glyco_hydro/deAcase_b/a-brl"/>
</dbReference>
<reference evidence="5" key="1">
    <citation type="submission" date="2020-05" db="EMBL/GenBank/DDBJ databases">
        <title>Phylogenomic resolution of chytrid fungi.</title>
        <authorList>
            <person name="Stajich J.E."/>
            <person name="Amses K."/>
            <person name="Simmons R."/>
            <person name="Seto K."/>
            <person name="Myers J."/>
            <person name="Bonds A."/>
            <person name="Quandt C.A."/>
            <person name="Barry K."/>
            <person name="Liu P."/>
            <person name="Grigoriev I."/>
            <person name="Longcore J.E."/>
            <person name="James T.Y."/>
        </authorList>
    </citation>
    <scope>NUCLEOTIDE SEQUENCE</scope>
    <source>
        <strain evidence="5">JEL0379</strain>
    </source>
</reference>
<dbReference type="EMBL" id="JADGJQ010000026">
    <property type="protein sequence ID" value="KAJ3178432.1"/>
    <property type="molecule type" value="Genomic_DNA"/>
</dbReference>
<feature type="domain" description="NodB homology" evidence="4">
    <location>
        <begin position="155"/>
        <end position="341"/>
    </location>
</feature>
<keyword evidence="3" id="KW-0732">Signal</keyword>
<dbReference type="Pfam" id="PF01522">
    <property type="entry name" value="Polysacc_deac_1"/>
    <property type="match status" value="1"/>
</dbReference>
<dbReference type="SUPFAM" id="SSF88713">
    <property type="entry name" value="Glycoside hydrolase/deacetylase"/>
    <property type="match status" value="1"/>
</dbReference>
<organism evidence="5 6">
    <name type="scientific">Geranomyces variabilis</name>
    <dbReference type="NCBI Taxonomy" id="109894"/>
    <lineage>
        <taxon>Eukaryota</taxon>
        <taxon>Fungi</taxon>
        <taxon>Fungi incertae sedis</taxon>
        <taxon>Chytridiomycota</taxon>
        <taxon>Chytridiomycota incertae sedis</taxon>
        <taxon>Chytridiomycetes</taxon>
        <taxon>Spizellomycetales</taxon>
        <taxon>Powellomycetaceae</taxon>
        <taxon>Geranomyces</taxon>
    </lineage>
</organism>
<dbReference type="GO" id="GO:0005975">
    <property type="term" value="P:carbohydrate metabolic process"/>
    <property type="evidence" value="ECO:0007669"/>
    <property type="project" value="InterPro"/>
</dbReference>
<gene>
    <name evidence="5" type="primary">CDA2_4</name>
    <name evidence="5" type="ORF">HDU87_003506</name>
</gene>
<protein>
    <submittedName>
        <fullName evidence="5">Chitin deacetylase</fullName>
    </submittedName>
</protein>
<evidence type="ECO:0000313" key="6">
    <source>
        <dbReference type="Proteomes" id="UP001212152"/>
    </source>
</evidence>
<dbReference type="PROSITE" id="PS51677">
    <property type="entry name" value="NODB"/>
    <property type="match status" value="1"/>
</dbReference>
<keyword evidence="1" id="KW-0479">Metal-binding</keyword>
<dbReference type="AlphaFoldDB" id="A0AAD5TJJ9"/>
<dbReference type="GO" id="GO:0004099">
    <property type="term" value="F:chitin deacetylase activity"/>
    <property type="evidence" value="ECO:0007669"/>
    <property type="project" value="UniProtKB-ARBA"/>
</dbReference>
<feature type="chain" id="PRO_5042093832" evidence="3">
    <location>
        <begin position="21"/>
        <end position="452"/>
    </location>
</feature>
<comment type="caution">
    <text evidence="5">The sequence shown here is derived from an EMBL/GenBank/DDBJ whole genome shotgun (WGS) entry which is preliminary data.</text>
</comment>
<dbReference type="PANTHER" id="PTHR10587:SF133">
    <property type="entry name" value="CHITIN DEACETYLASE 1-RELATED"/>
    <property type="match status" value="1"/>
</dbReference>
<dbReference type="GO" id="GO:0009272">
    <property type="term" value="P:fungal-type cell wall biogenesis"/>
    <property type="evidence" value="ECO:0007669"/>
    <property type="project" value="UniProtKB-ARBA"/>
</dbReference>
<evidence type="ECO:0000256" key="3">
    <source>
        <dbReference type="SAM" id="SignalP"/>
    </source>
</evidence>
<dbReference type="Proteomes" id="UP001212152">
    <property type="component" value="Unassembled WGS sequence"/>
</dbReference>
<keyword evidence="6" id="KW-1185">Reference proteome</keyword>
<dbReference type="GO" id="GO:0046872">
    <property type="term" value="F:metal ion binding"/>
    <property type="evidence" value="ECO:0007669"/>
    <property type="project" value="UniProtKB-KW"/>
</dbReference>
<evidence type="ECO:0000256" key="2">
    <source>
        <dbReference type="ARBA" id="ARBA00022801"/>
    </source>
</evidence>
<dbReference type="InterPro" id="IPR050248">
    <property type="entry name" value="Polysacc_deacetylase_ArnD"/>
</dbReference>
<proteinExistence type="predicted"/>
<dbReference type="Gene3D" id="3.20.20.370">
    <property type="entry name" value="Glycoside hydrolase/deacetylase"/>
    <property type="match status" value="1"/>
</dbReference>
<evidence type="ECO:0000259" key="4">
    <source>
        <dbReference type="PROSITE" id="PS51677"/>
    </source>
</evidence>
<evidence type="ECO:0000256" key="1">
    <source>
        <dbReference type="ARBA" id="ARBA00022723"/>
    </source>
</evidence>
<keyword evidence="2" id="KW-0378">Hydrolase</keyword>
<accession>A0AAD5TJJ9</accession>
<feature type="signal peptide" evidence="3">
    <location>
        <begin position="1"/>
        <end position="20"/>
    </location>
</feature>